<dbReference type="RefSeq" id="WP_350401854.1">
    <property type="nucleotide sequence ID" value="NZ_JBELOE010000210.1"/>
</dbReference>
<comment type="caution">
    <text evidence="1">The sequence shown here is derived from an EMBL/GenBank/DDBJ whole genome shotgun (WGS) entry which is preliminary data.</text>
</comment>
<evidence type="ECO:0008006" key="3">
    <source>
        <dbReference type="Google" id="ProtNLM"/>
    </source>
</evidence>
<accession>A0ABV1RI52</accession>
<dbReference type="Proteomes" id="UP001467690">
    <property type="component" value="Unassembled WGS sequence"/>
</dbReference>
<evidence type="ECO:0000313" key="1">
    <source>
        <dbReference type="EMBL" id="MER2492337.1"/>
    </source>
</evidence>
<name>A0ABV1RI52_9ALTE</name>
<proteinExistence type="predicted"/>
<evidence type="ECO:0000313" key="2">
    <source>
        <dbReference type="Proteomes" id="UP001467690"/>
    </source>
</evidence>
<organism evidence="1 2">
    <name type="scientific">Catenovulum sediminis</name>
    <dbReference type="NCBI Taxonomy" id="1740262"/>
    <lineage>
        <taxon>Bacteria</taxon>
        <taxon>Pseudomonadati</taxon>
        <taxon>Pseudomonadota</taxon>
        <taxon>Gammaproteobacteria</taxon>
        <taxon>Alteromonadales</taxon>
        <taxon>Alteromonadaceae</taxon>
        <taxon>Catenovulum</taxon>
    </lineage>
</organism>
<gene>
    <name evidence="1" type="ORF">ABS311_10650</name>
</gene>
<dbReference type="EMBL" id="JBELOE010000210">
    <property type="protein sequence ID" value="MER2492337.1"/>
    <property type="molecule type" value="Genomic_DNA"/>
</dbReference>
<protein>
    <recommendedName>
        <fullName evidence="3">MarR family transcriptional regulator</fullName>
    </recommendedName>
</protein>
<sequence length="127" mass="14243">MMDFEISEKQQCVIDALFNSNSEDVQRKTVDEIARDCHFVSIAQAASILGTLKRKGVTVKSANKWRLTGHFIEYLNKNRECENTKKRGPQNASLDLKIETLQALSKFLSDDIADVLNSIVNDLKGAV</sequence>
<keyword evidence="2" id="KW-1185">Reference proteome</keyword>
<reference evidence="1 2" key="1">
    <citation type="submission" date="2024-06" db="EMBL/GenBank/DDBJ databases">
        <authorList>
            <person name="Chen R.Y."/>
        </authorList>
    </citation>
    <scope>NUCLEOTIDE SEQUENCE [LARGE SCALE GENOMIC DNA]</scope>
    <source>
        <strain evidence="1 2">D2</strain>
    </source>
</reference>